<proteinExistence type="predicted"/>
<sequence>MTSYLKFSVQFHTQINQSIRIIGNIKDLGEWDTNKGLCLQTNQQIYPEWTHETFIEVPFGILIEFKCALYEREQLIRWERFEQFFFRKLVF</sequence>
<dbReference type="SUPFAM" id="SSF49452">
    <property type="entry name" value="Starch-binding domain-like"/>
    <property type="match status" value="1"/>
</dbReference>
<dbReference type="InterPro" id="IPR002044">
    <property type="entry name" value="CBM20"/>
</dbReference>
<protein>
    <submittedName>
        <fullName evidence="2">Trehalose-phosphatase family protein, putative</fullName>
        <ecNumber evidence="2">3.2.1.60</ecNumber>
    </submittedName>
</protein>
<evidence type="ECO:0000313" key="2">
    <source>
        <dbReference type="EMBL" id="EGR32921.1"/>
    </source>
</evidence>
<gene>
    <name evidence="2" type="ORF">IMG5_066890</name>
</gene>
<dbReference type="Proteomes" id="UP000008983">
    <property type="component" value="Unassembled WGS sequence"/>
</dbReference>
<dbReference type="STRING" id="857967.G0QPD3"/>
<dbReference type="EC" id="3.2.1.60" evidence="2"/>
<keyword evidence="2" id="KW-0326">Glycosidase</keyword>
<dbReference type="OrthoDB" id="295239at2759"/>
<feature type="domain" description="CBM20" evidence="1">
    <location>
        <begin position="1"/>
        <end position="91"/>
    </location>
</feature>
<dbReference type="Gene3D" id="2.60.40.10">
    <property type="entry name" value="Immunoglobulins"/>
    <property type="match status" value="1"/>
</dbReference>
<dbReference type="SMART" id="SM01065">
    <property type="entry name" value="CBM_2"/>
    <property type="match status" value="1"/>
</dbReference>
<organism evidence="2 3">
    <name type="scientific">Ichthyophthirius multifiliis</name>
    <name type="common">White spot disease agent</name>
    <name type="synonym">Ich</name>
    <dbReference type="NCBI Taxonomy" id="5932"/>
    <lineage>
        <taxon>Eukaryota</taxon>
        <taxon>Sar</taxon>
        <taxon>Alveolata</taxon>
        <taxon>Ciliophora</taxon>
        <taxon>Intramacronucleata</taxon>
        <taxon>Oligohymenophorea</taxon>
        <taxon>Hymenostomatida</taxon>
        <taxon>Ophryoglenina</taxon>
        <taxon>Ichthyophthirius</taxon>
    </lineage>
</organism>
<dbReference type="PROSITE" id="PS51166">
    <property type="entry name" value="CBM20"/>
    <property type="match status" value="1"/>
</dbReference>
<reference evidence="2 3" key="1">
    <citation type="submission" date="2011-07" db="EMBL/GenBank/DDBJ databases">
        <authorList>
            <person name="Coyne R."/>
            <person name="Brami D."/>
            <person name="Johnson J."/>
            <person name="Hostetler J."/>
            <person name="Hannick L."/>
            <person name="Clark T."/>
            <person name="Cassidy-Hanley D."/>
            <person name="Inman J."/>
        </authorList>
    </citation>
    <scope>NUCLEOTIDE SEQUENCE [LARGE SCALE GENOMIC DNA]</scope>
    <source>
        <strain evidence="2 3">G5</strain>
    </source>
</reference>
<dbReference type="CDD" id="cd05467">
    <property type="entry name" value="CBM20"/>
    <property type="match status" value="1"/>
</dbReference>
<evidence type="ECO:0000259" key="1">
    <source>
        <dbReference type="PROSITE" id="PS51166"/>
    </source>
</evidence>
<dbReference type="GO" id="GO:2001070">
    <property type="term" value="F:starch binding"/>
    <property type="evidence" value="ECO:0007669"/>
    <property type="project" value="InterPro"/>
</dbReference>
<keyword evidence="3" id="KW-1185">Reference proteome</keyword>
<dbReference type="InParanoid" id="G0QPD3"/>
<name>G0QPD3_ICHMU</name>
<dbReference type="GO" id="GO:0033910">
    <property type="term" value="F:glucan 1,4-alpha-maltotetraohydrolase activity"/>
    <property type="evidence" value="ECO:0007669"/>
    <property type="project" value="UniProtKB-EC"/>
</dbReference>
<evidence type="ECO:0000313" key="3">
    <source>
        <dbReference type="Proteomes" id="UP000008983"/>
    </source>
</evidence>
<keyword evidence="2" id="KW-0378">Hydrolase</keyword>
<accession>G0QPD3</accession>
<dbReference type="AlphaFoldDB" id="G0QPD3"/>
<dbReference type="EMBL" id="GL983550">
    <property type="protein sequence ID" value="EGR32921.1"/>
    <property type="molecule type" value="Genomic_DNA"/>
</dbReference>
<dbReference type="InterPro" id="IPR013783">
    <property type="entry name" value="Ig-like_fold"/>
</dbReference>
<dbReference type="InterPro" id="IPR013784">
    <property type="entry name" value="Carb-bd-like_fold"/>
</dbReference>
<dbReference type="GeneID" id="14909091"/>
<dbReference type="RefSeq" id="XP_004036907.1">
    <property type="nucleotide sequence ID" value="XM_004036859.1"/>
</dbReference>
<dbReference type="Pfam" id="PF00686">
    <property type="entry name" value="CBM_20"/>
    <property type="match status" value="1"/>
</dbReference>